<dbReference type="InterPro" id="IPR011330">
    <property type="entry name" value="Glyco_hydro/deAcase_b/a-brl"/>
</dbReference>
<dbReference type="OrthoDB" id="115239at2"/>
<dbReference type="GO" id="GO:0016810">
    <property type="term" value="F:hydrolase activity, acting on carbon-nitrogen (but not peptide) bonds"/>
    <property type="evidence" value="ECO:0007669"/>
    <property type="project" value="InterPro"/>
</dbReference>
<dbReference type="SUPFAM" id="SSF88713">
    <property type="entry name" value="Glycoside hydrolase/deacetylase"/>
    <property type="match status" value="1"/>
</dbReference>
<name>A0A1W2GEA5_REIFA</name>
<dbReference type="GO" id="GO:0005975">
    <property type="term" value="P:carbohydrate metabolic process"/>
    <property type="evidence" value="ECO:0007669"/>
    <property type="project" value="InterPro"/>
</dbReference>
<dbReference type="EMBL" id="FWYF01000002">
    <property type="protein sequence ID" value="SMD34586.1"/>
    <property type="molecule type" value="Genomic_DNA"/>
</dbReference>
<keyword evidence="3" id="KW-1185">Reference proteome</keyword>
<sequence>MHFSLSLFTSFLLITFNLKSQPKQVCLSVDDLTVVNYGINDTTFTYGITRSLIHTFKKYQIPAIGYVNERKVYTKDTLDMTKVKHLELWAGNGYDLGNHTYAHLSYHNTPFDEYTAGILRGEQVTRPLLKKYGKKLKYFRHPYLQVGLTQSAYDSLNQFLADHNYIVAPITIDNSDWRFAKAYSDAYKKGDVVLMEKIGEAYVEYMEQVLVYYENQSIKLFGRVIAQTLLTHASYLNAQYLDEVMQKYVAHGYQFVSQEEALKETAYQTEVTYFDNWGISWIHRWALSQGKPKEFFKDEPTVPEFIQ</sequence>
<evidence type="ECO:0000313" key="3">
    <source>
        <dbReference type="Proteomes" id="UP000192472"/>
    </source>
</evidence>
<evidence type="ECO:0000313" key="2">
    <source>
        <dbReference type="EMBL" id="SMD34586.1"/>
    </source>
</evidence>
<gene>
    <name evidence="2" type="ORF">SAMN04488029_2088</name>
</gene>
<feature type="domain" description="NodB homology" evidence="1">
    <location>
        <begin position="21"/>
        <end position="145"/>
    </location>
</feature>
<reference evidence="2 3" key="1">
    <citation type="submission" date="2017-04" db="EMBL/GenBank/DDBJ databases">
        <authorList>
            <person name="Afonso C.L."/>
            <person name="Miller P.J."/>
            <person name="Scott M.A."/>
            <person name="Spackman E."/>
            <person name="Goraichik I."/>
            <person name="Dimitrov K.M."/>
            <person name="Suarez D.L."/>
            <person name="Swayne D.E."/>
        </authorList>
    </citation>
    <scope>NUCLEOTIDE SEQUENCE [LARGE SCALE GENOMIC DNA]</scope>
    <source>
        <strain evidence="2 3">DSM 26133</strain>
    </source>
</reference>
<dbReference type="InterPro" id="IPR002509">
    <property type="entry name" value="NODB_dom"/>
</dbReference>
<dbReference type="Proteomes" id="UP000192472">
    <property type="component" value="Unassembled WGS sequence"/>
</dbReference>
<protein>
    <submittedName>
        <fullName evidence="2">Polysaccharide deacetylase</fullName>
    </submittedName>
</protein>
<dbReference type="Pfam" id="PF01522">
    <property type="entry name" value="Polysacc_deac_1"/>
    <property type="match status" value="1"/>
</dbReference>
<accession>A0A1W2GEA5</accession>
<dbReference type="RefSeq" id="WP_139793831.1">
    <property type="nucleotide sequence ID" value="NZ_FWYF01000002.1"/>
</dbReference>
<dbReference type="AlphaFoldDB" id="A0A1W2GEA5"/>
<evidence type="ECO:0000259" key="1">
    <source>
        <dbReference type="Pfam" id="PF01522"/>
    </source>
</evidence>
<organism evidence="2 3">
    <name type="scientific">Reichenbachiella faecimaris</name>
    <dbReference type="NCBI Taxonomy" id="692418"/>
    <lineage>
        <taxon>Bacteria</taxon>
        <taxon>Pseudomonadati</taxon>
        <taxon>Bacteroidota</taxon>
        <taxon>Cytophagia</taxon>
        <taxon>Cytophagales</taxon>
        <taxon>Reichenbachiellaceae</taxon>
        <taxon>Reichenbachiella</taxon>
    </lineage>
</organism>
<dbReference type="STRING" id="692418.SAMN04488029_2088"/>
<dbReference type="Gene3D" id="3.20.20.370">
    <property type="entry name" value="Glycoside hydrolase/deacetylase"/>
    <property type="match status" value="1"/>
</dbReference>
<proteinExistence type="predicted"/>